<evidence type="ECO:0000256" key="5">
    <source>
        <dbReference type="ARBA" id="ARBA00022800"/>
    </source>
</evidence>
<comment type="cofactor">
    <cofactor evidence="11">
        <name>Mn(2+)</name>
        <dbReference type="ChEBI" id="CHEBI:29035"/>
    </cofactor>
    <text evidence="11">Binds 2 manganese ions per subunit.</text>
</comment>
<dbReference type="InterPro" id="IPR036025">
    <property type="entry name" value="RtcB-like_sf"/>
</dbReference>
<comment type="catalytic activity">
    <reaction evidence="8">
        <text>a 3'-end 3'-phospho-ribonucleotide-RNA + a 5'-end dephospho-ribonucleoside-RNA + GTP = a ribonucleotidyl-ribonucleotide-RNA + GMP + diphosphate</text>
        <dbReference type="Rhea" id="RHEA:68076"/>
        <dbReference type="Rhea" id="RHEA-COMP:10463"/>
        <dbReference type="Rhea" id="RHEA-COMP:13936"/>
        <dbReference type="Rhea" id="RHEA-COMP:17355"/>
        <dbReference type="ChEBI" id="CHEBI:33019"/>
        <dbReference type="ChEBI" id="CHEBI:37565"/>
        <dbReference type="ChEBI" id="CHEBI:58115"/>
        <dbReference type="ChEBI" id="CHEBI:83062"/>
        <dbReference type="ChEBI" id="CHEBI:138284"/>
        <dbReference type="ChEBI" id="CHEBI:173118"/>
        <dbReference type="EC" id="6.5.1.8"/>
    </reaction>
</comment>
<feature type="binding site" evidence="11">
    <location>
        <position position="170"/>
    </location>
    <ligand>
        <name>Mn(2+)</name>
        <dbReference type="ChEBI" id="CHEBI:29035"/>
        <label>2</label>
    </ligand>
</feature>
<evidence type="ECO:0000256" key="8">
    <source>
        <dbReference type="ARBA" id="ARBA00047746"/>
    </source>
</evidence>
<evidence type="ECO:0000256" key="1">
    <source>
        <dbReference type="ARBA" id="ARBA00012726"/>
    </source>
</evidence>
<feature type="binding site" evidence="11">
    <location>
        <position position="265"/>
    </location>
    <ligand>
        <name>Mn(2+)</name>
        <dbReference type="ChEBI" id="CHEBI:29035"/>
        <label>2</label>
    </ligand>
</feature>
<evidence type="ECO:0000256" key="3">
    <source>
        <dbReference type="ARBA" id="ARBA00022723"/>
    </source>
</evidence>
<dbReference type="PANTHER" id="PTHR43749:SF2">
    <property type="entry name" value="RNA-SPLICING LIGASE RTCB"/>
    <property type="match status" value="1"/>
</dbReference>
<feature type="binding site" evidence="10">
    <location>
        <begin position="297"/>
        <end position="300"/>
    </location>
    <ligand>
        <name>GMP</name>
        <dbReference type="ChEBI" id="CHEBI:58115"/>
    </ligand>
</feature>
<evidence type="ECO:0000256" key="4">
    <source>
        <dbReference type="ARBA" id="ARBA00022741"/>
    </source>
</evidence>
<comment type="caution">
    <text evidence="12">The sequence shown here is derived from an EMBL/GenBank/DDBJ whole genome shotgun (WGS) entry which is preliminary data.</text>
</comment>
<dbReference type="GO" id="GO:0005525">
    <property type="term" value="F:GTP binding"/>
    <property type="evidence" value="ECO:0007669"/>
    <property type="project" value="UniProtKB-KW"/>
</dbReference>
<dbReference type="GO" id="GO:0006281">
    <property type="term" value="P:DNA repair"/>
    <property type="evidence" value="ECO:0007669"/>
    <property type="project" value="TreeGrafter"/>
</dbReference>
<feature type="binding site" evidence="10">
    <location>
        <position position="391"/>
    </location>
    <ligand>
        <name>GMP</name>
        <dbReference type="ChEBI" id="CHEBI:58115"/>
    </ligand>
</feature>
<dbReference type="Pfam" id="PF01139">
    <property type="entry name" value="RtcB"/>
    <property type="match status" value="1"/>
</dbReference>
<protein>
    <recommendedName>
        <fullName evidence="1">3'-phosphate/5'-hydroxy nucleic acid ligase</fullName>
        <ecNumber evidence="1">6.5.1.8</ecNumber>
    </recommendedName>
</protein>
<dbReference type="PANTHER" id="PTHR43749">
    <property type="entry name" value="RNA-SPLICING LIGASE RTCB"/>
    <property type="match status" value="1"/>
</dbReference>
<feature type="active site" description="GMP-histidine intermediate" evidence="9">
    <location>
        <position position="321"/>
    </location>
</feature>
<reference evidence="12 13" key="1">
    <citation type="journal article" date="2009" name="Int. J. Syst. Evol. Microbiol.">
        <title>Nocardioides caeni sp. nov., isolated from wastewater.</title>
        <authorList>
            <person name="Yoon J.H."/>
            <person name="Kang S.J."/>
            <person name="Park S."/>
            <person name="Kim W."/>
            <person name="Oh T.K."/>
        </authorList>
    </citation>
    <scope>NUCLEOTIDE SEQUENCE [LARGE SCALE GENOMIC DNA]</scope>
    <source>
        <strain evidence="12 13">DSM 23134</strain>
    </source>
</reference>
<evidence type="ECO:0000256" key="11">
    <source>
        <dbReference type="PIRSR" id="PIRSR601233-3"/>
    </source>
</evidence>
<keyword evidence="13" id="KW-1185">Reference proteome</keyword>
<dbReference type="AlphaFoldDB" id="A0A4S8NHG5"/>
<keyword evidence="6 10" id="KW-0342">GTP-binding</keyword>
<accession>A0A4S8NHG5</accession>
<feature type="binding site" evidence="10">
    <location>
        <begin position="265"/>
        <end position="266"/>
    </location>
    <ligand>
        <name>GMP</name>
        <dbReference type="ChEBI" id="CHEBI:58115"/>
    </ligand>
</feature>
<dbReference type="InterPro" id="IPR001233">
    <property type="entry name" value="RtcB"/>
</dbReference>
<dbReference type="SUPFAM" id="SSF103365">
    <property type="entry name" value="Hypothetical protein PH1602"/>
    <property type="match status" value="1"/>
</dbReference>
<dbReference type="Proteomes" id="UP000307087">
    <property type="component" value="Unassembled WGS sequence"/>
</dbReference>
<feature type="binding site" evidence="11">
    <location>
        <position position="153"/>
    </location>
    <ligand>
        <name>Mn(2+)</name>
        <dbReference type="ChEBI" id="CHEBI:29035"/>
        <label>1</label>
    </ligand>
</feature>
<keyword evidence="2" id="KW-0436">Ligase</keyword>
<evidence type="ECO:0000313" key="12">
    <source>
        <dbReference type="EMBL" id="THV14589.1"/>
    </source>
</evidence>
<feature type="binding site" evidence="11">
    <location>
        <position position="68"/>
    </location>
    <ligand>
        <name>Mn(2+)</name>
        <dbReference type="ChEBI" id="CHEBI:29035"/>
        <label>1</label>
    </ligand>
</feature>
<dbReference type="InterPro" id="IPR052915">
    <property type="entry name" value="RtcB-like"/>
</dbReference>
<dbReference type="EMBL" id="STGW01000004">
    <property type="protein sequence ID" value="THV14589.1"/>
    <property type="molecule type" value="Genomic_DNA"/>
</dbReference>
<proteinExistence type="predicted"/>
<keyword evidence="3 11" id="KW-0479">Metal-binding</keyword>
<evidence type="ECO:0000256" key="7">
    <source>
        <dbReference type="ARBA" id="ARBA00023211"/>
    </source>
</evidence>
<gene>
    <name evidence="12" type="ORF">E9934_07920</name>
</gene>
<sequence>MEKINAKLLNWASILEQGTRDQAVTTARMPFIHPHLALMPDAHLGRGATVGSVIPTLGAIIPAAVGVDIGCGMIAVRTPFTTDQLPADRRPLREAIERAIPLSAGAANRKVSREHTERRLDELTALAEQAGFEPGGYAKRWELQLGTLGSGNHFIEVTVDEEQRVWLFLHSGSRGVGNKIAQKHIEVARDLCDKWWIPLPDKDLAYLAEGTDEFWAYIREMRWAQHYALLNREEMMDRVVRQFAEWVGLGSADEVERVEEINCHHNYTEQERHFGKDVWLSRKGAINAEKGRPGLIPGSMGTASYVVGGLGNPVALNSAPHGAGREYSRSKARRTFTRDQLREAMAGIEYRDTDAFIDEIPAAYKDIDRVMADAADLVEIRHVLRQIVNVKGD</sequence>
<keyword evidence="4 10" id="KW-0547">Nucleotide-binding</keyword>
<dbReference type="Gene3D" id="3.90.1860.10">
    <property type="entry name" value="tRNA-splicing ligase RtcB"/>
    <property type="match status" value="1"/>
</dbReference>
<dbReference type="GO" id="GO:0006396">
    <property type="term" value="P:RNA processing"/>
    <property type="evidence" value="ECO:0007669"/>
    <property type="project" value="InterPro"/>
</dbReference>
<keyword evidence="5" id="KW-0692">RNA repair</keyword>
<name>A0A4S8NHG5_9ACTN</name>
<evidence type="ECO:0000256" key="9">
    <source>
        <dbReference type="PIRSR" id="PIRSR601233-1"/>
    </source>
</evidence>
<keyword evidence="7 11" id="KW-0464">Manganese</keyword>
<evidence type="ECO:0000313" key="13">
    <source>
        <dbReference type="Proteomes" id="UP000307087"/>
    </source>
</evidence>
<evidence type="ECO:0000256" key="6">
    <source>
        <dbReference type="ARBA" id="ARBA00023134"/>
    </source>
</evidence>
<dbReference type="OrthoDB" id="9802323at2"/>
<feature type="binding site" evidence="10">
    <location>
        <begin position="152"/>
        <end position="156"/>
    </location>
    <ligand>
        <name>GMP</name>
        <dbReference type="ChEBI" id="CHEBI:58115"/>
    </ligand>
</feature>
<evidence type="ECO:0000256" key="2">
    <source>
        <dbReference type="ARBA" id="ARBA00022598"/>
    </source>
</evidence>
<dbReference type="RefSeq" id="WP_136562352.1">
    <property type="nucleotide sequence ID" value="NZ_BAABLS010000003.1"/>
</dbReference>
<dbReference type="GO" id="GO:0042245">
    <property type="term" value="P:RNA repair"/>
    <property type="evidence" value="ECO:0007669"/>
    <property type="project" value="UniProtKB-KW"/>
</dbReference>
<dbReference type="GO" id="GO:0030145">
    <property type="term" value="F:manganese ion binding"/>
    <property type="evidence" value="ECO:0007669"/>
    <property type="project" value="TreeGrafter"/>
</dbReference>
<feature type="binding site" evidence="10">
    <location>
        <begin position="321"/>
        <end position="324"/>
    </location>
    <ligand>
        <name>GMP</name>
        <dbReference type="ChEBI" id="CHEBI:58115"/>
    </ligand>
</feature>
<dbReference type="GO" id="GO:0003909">
    <property type="term" value="F:DNA ligase activity"/>
    <property type="evidence" value="ECO:0007669"/>
    <property type="project" value="TreeGrafter"/>
</dbReference>
<dbReference type="EC" id="6.5.1.8" evidence="1"/>
<organism evidence="12 13">
    <name type="scientific">Nocardioides caeni</name>
    <dbReference type="NCBI Taxonomy" id="574700"/>
    <lineage>
        <taxon>Bacteria</taxon>
        <taxon>Bacillati</taxon>
        <taxon>Actinomycetota</taxon>
        <taxon>Actinomycetes</taxon>
        <taxon>Propionibacteriales</taxon>
        <taxon>Nocardioidaceae</taxon>
        <taxon>Nocardioides</taxon>
    </lineage>
</organism>
<evidence type="ECO:0000256" key="10">
    <source>
        <dbReference type="PIRSR" id="PIRSR601233-2"/>
    </source>
</evidence>
<feature type="binding site" evidence="10">
    <location>
        <position position="304"/>
    </location>
    <ligand>
        <name>GMP</name>
        <dbReference type="ChEBI" id="CHEBI:58115"/>
    </ligand>
</feature>
<dbReference type="GO" id="GO:0170057">
    <property type="term" value="F:RNA ligase (GTP) activity"/>
    <property type="evidence" value="ECO:0007669"/>
    <property type="project" value="UniProtKB-EC"/>
</dbReference>